<feature type="signal peptide" evidence="1">
    <location>
        <begin position="1"/>
        <end position="20"/>
    </location>
</feature>
<evidence type="ECO:0000313" key="2">
    <source>
        <dbReference type="EMBL" id="KAK7419375.1"/>
    </source>
</evidence>
<protein>
    <submittedName>
        <fullName evidence="2">Uncharacterized protein</fullName>
    </submittedName>
</protein>
<organism evidence="2 3">
    <name type="scientific">Neonectria punicea</name>
    <dbReference type="NCBI Taxonomy" id="979145"/>
    <lineage>
        <taxon>Eukaryota</taxon>
        <taxon>Fungi</taxon>
        <taxon>Dikarya</taxon>
        <taxon>Ascomycota</taxon>
        <taxon>Pezizomycotina</taxon>
        <taxon>Sordariomycetes</taxon>
        <taxon>Hypocreomycetidae</taxon>
        <taxon>Hypocreales</taxon>
        <taxon>Nectriaceae</taxon>
        <taxon>Neonectria</taxon>
    </lineage>
</organism>
<proteinExistence type="predicted"/>
<keyword evidence="3" id="KW-1185">Reference proteome</keyword>
<feature type="chain" id="PRO_5045553692" evidence="1">
    <location>
        <begin position="21"/>
        <end position="190"/>
    </location>
</feature>
<sequence>MYRPTLFSLLSAALVATAHAGVKPRATTSDSFQIYAYGENIGGITLISSGKAAYLGRHDLLNDTEAAPVIFTSDDDGVWTGAPNTTDLGDSSDPPTWSNLTFSVPAASSSSHTVALVDLSKNSTSNLITSDFGFYGTFAYVTGTSGDMETLWYAVATDTDGVYELRWNTTGDEGEDLILLTLKSSPPSNA</sequence>
<comment type="caution">
    <text evidence="2">The sequence shown here is derived from an EMBL/GenBank/DDBJ whole genome shotgun (WGS) entry which is preliminary data.</text>
</comment>
<dbReference type="EMBL" id="JAZAVJ010000038">
    <property type="protein sequence ID" value="KAK7419375.1"/>
    <property type="molecule type" value="Genomic_DNA"/>
</dbReference>
<reference evidence="2 3" key="1">
    <citation type="journal article" date="2025" name="Microbiol. Resour. Announc.">
        <title>Draft genome sequences for Neonectria magnoliae and Neonectria punicea, canker pathogens of Liriodendron tulipifera and Acer saccharum in West Virginia.</title>
        <authorList>
            <person name="Petronek H.M."/>
            <person name="Kasson M.T."/>
            <person name="Metheny A.M."/>
            <person name="Stauder C.M."/>
            <person name="Lovett B."/>
            <person name="Lynch S.C."/>
            <person name="Garnas J.R."/>
            <person name="Kasson L.R."/>
            <person name="Stajich J.E."/>
        </authorList>
    </citation>
    <scope>NUCLEOTIDE SEQUENCE [LARGE SCALE GENOMIC DNA]</scope>
    <source>
        <strain evidence="2 3">NRRL 64653</strain>
    </source>
</reference>
<evidence type="ECO:0000313" key="3">
    <source>
        <dbReference type="Proteomes" id="UP001498476"/>
    </source>
</evidence>
<keyword evidence="1" id="KW-0732">Signal</keyword>
<evidence type="ECO:0000256" key="1">
    <source>
        <dbReference type="SAM" id="SignalP"/>
    </source>
</evidence>
<accession>A0ABR1HEL3</accession>
<name>A0ABR1HEL3_9HYPO</name>
<gene>
    <name evidence="2" type="ORF">QQX98_003327</name>
</gene>
<dbReference type="Proteomes" id="UP001498476">
    <property type="component" value="Unassembled WGS sequence"/>
</dbReference>